<dbReference type="Proteomes" id="UP000198816">
    <property type="component" value="Unassembled WGS sequence"/>
</dbReference>
<evidence type="ECO:0000313" key="1">
    <source>
        <dbReference type="EMBL" id="SDX63895.1"/>
    </source>
</evidence>
<organism evidence="1 2">
    <name type="scientific">Thiocapsa roseopersicina</name>
    <dbReference type="NCBI Taxonomy" id="1058"/>
    <lineage>
        <taxon>Bacteria</taxon>
        <taxon>Pseudomonadati</taxon>
        <taxon>Pseudomonadota</taxon>
        <taxon>Gammaproteobacteria</taxon>
        <taxon>Chromatiales</taxon>
        <taxon>Chromatiaceae</taxon>
        <taxon>Thiocapsa</taxon>
    </lineage>
</organism>
<reference evidence="2" key="1">
    <citation type="submission" date="2016-10" db="EMBL/GenBank/DDBJ databases">
        <authorList>
            <person name="Varghese N."/>
            <person name="Submissions S."/>
        </authorList>
    </citation>
    <scope>NUCLEOTIDE SEQUENCE [LARGE SCALE GENOMIC DNA]</scope>
    <source>
        <strain evidence="2">DSM 217</strain>
    </source>
</reference>
<dbReference type="AlphaFoldDB" id="A0A1H3DBV4"/>
<accession>A0A1H3DBV4</accession>
<dbReference type="STRING" id="1058.SAMN05421783_1466"/>
<protein>
    <submittedName>
        <fullName evidence="1">Uncharacterized protein</fullName>
    </submittedName>
</protein>
<keyword evidence="2" id="KW-1185">Reference proteome</keyword>
<name>A0A1H3DBV4_THIRO</name>
<sequence>MVHVQKWGGLVEVEGFHWLCRGVPALSGEKL</sequence>
<gene>
    <name evidence="1" type="ORF">SAMN05421783_1466</name>
</gene>
<dbReference type="EMBL" id="FNNZ01000046">
    <property type="protein sequence ID" value="SDX63895.1"/>
    <property type="molecule type" value="Genomic_DNA"/>
</dbReference>
<evidence type="ECO:0000313" key="2">
    <source>
        <dbReference type="Proteomes" id="UP000198816"/>
    </source>
</evidence>
<proteinExistence type="predicted"/>